<comment type="function">
    <text evidence="14 19">Joins adenosylcobinamide-GDP and alpha-ribazole to generate adenosylcobalamin (Ado-cobalamin). Also synthesizes adenosylcobalamin 5'-phosphate from adenosylcobinamide-GDP and alpha-ribazole 5'-phosphate.</text>
</comment>
<feature type="transmembrane region" description="Helical" evidence="19">
    <location>
        <begin position="133"/>
        <end position="151"/>
    </location>
</feature>
<dbReference type="EC" id="2.7.8.26" evidence="5 19"/>
<dbReference type="InterPro" id="IPR003805">
    <property type="entry name" value="CobS"/>
</dbReference>
<keyword evidence="12 19" id="KW-1133">Transmembrane helix</keyword>
<dbReference type="PANTHER" id="PTHR34148">
    <property type="entry name" value="ADENOSYLCOBINAMIDE-GDP RIBAZOLETRANSFERASE"/>
    <property type="match status" value="1"/>
</dbReference>
<evidence type="ECO:0000256" key="2">
    <source>
        <dbReference type="ARBA" id="ARBA00004651"/>
    </source>
</evidence>
<dbReference type="OrthoDB" id="9794626at2"/>
<keyword evidence="7 19" id="KW-1003">Cell membrane</keyword>
<evidence type="ECO:0000256" key="17">
    <source>
        <dbReference type="ARBA" id="ARBA00048623"/>
    </source>
</evidence>
<evidence type="ECO:0000256" key="10">
    <source>
        <dbReference type="ARBA" id="ARBA00022692"/>
    </source>
</evidence>
<dbReference type="GO" id="GO:0051073">
    <property type="term" value="F:adenosylcobinamide-GDP ribazoletransferase activity"/>
    <property type="evidence" value="ECO:0007669"/>
    <property type="project" value="UniProtKB-UniRule"/>
</dbReference>
<dbReference type="GO" id="GO:0008818">
    <property type="term" value="F:cobalamin 5'-phosphate synthase activity"/>
    <property type="evidence" value="ECO:0007669"/>
    <property type="project" value="UniProtKB-UniRule"/>
</dbReference>
<dbReference type="GO" id="GO:0005886">
    <property type="term" value="C:plasma membrane"/>
    <property type="evidence" value="ECO:0007669"/>
    <property type="project" value="UniProtKB-SubCell"/>
</dbReference>
<evidence type="ECO:0000256" key="18">
    <source>
        <dbReference type="ARBA" id="ARBA00049504"/>
    </source>
</evidence>
<dbReference type="AlphaFoldDB" id="A0A1G5VK09"/>
<evidence type="ECO:0000256" key="13">
    <source>
        <dbReference type="ARBA" id="ARBA00023136"/>
    </source>
</evidence>
<evidence type="ECO:0000256" key="11">
    <source>
        <dbReference type="ARBA" id="ARBA00022842"/>
    </source>
</evidence>
<dbReference type="PANTHER" id="PTHR34148:SF1">
    <property type="entry name" value="ADENOSYLCOBINAMIDE-GDP RIBAZOLETRANSFERASE"/>
    <property type="match status" value="1"/>
</dbReference>
<comment type="cofactor">
    <cofactor evidence="1 19">
        <name>Mg(2+)</name>
        <dbReference type="ChEBI" id="CHEBI:18420"/>
    </cofactor>
</comment>
<dbReference type="Proteomes" id="UP000198588">
    <property type="component" value="Unassembled WGS sequence"/>
</dbReference>
<feature type="transmembrane region" description="Helical" evidence="19">
    <location>
        <begin position="27"/>
        <end position="43"/>
    </location>
</feature>
<evidence type="ECO:0000256" key="8">
    <source>
        <dbReference type="ARBA" id="ARBA00022573"/>
    </source>
</evidence>
<evidence type="ECO:0000256" key="4">
    <source>
        <dbReference type="ARBA" id="ARBA00010561"/>
    </source>
</evidence>
<dbReference type="GO" id="GO:0009236">
    <property type="term" value="P:cobalamin biosynthetic process"/>
    <property type="evidence" value="ECO:0007669"/>
    <property type="project" value="UniProtKB-UniRule"/>
</dbReference>
<evidence type="ECO:0000256" key="6">
    <source>
        <dbReference type="ARBA" id="ARBA00015850"/>
    </source>
</evidence>
<evidence type="ECO:0000256" key="3">
    <source>
        <dbReference type="ARBA" id="ARBA00004663"/>
    </source>
</evidence>
<accession>A0A1G5VK09</accession>
<protein>
    <recommendedName>
        <fullName evidence="6 19">Adenosylcobinamide-GDP ribazoletransferase</fullName>
        <ecNumber evidence="5 19">2.7.8.26</ecNumber>
    </recommendedName>
    <alternativeName>
        <fullName evidence="16 19">Cobalamin synthase</fullName>
    </alternativeName>
    <alternativeName>
        <fullName evidence="15 19">Cobalamin-5'-phosphate synthase</fullName>
    </alternativeName>
</protein>
<organism evidence="20 21">
    <name type="scientific">Mesorhizobium qingshengii</name>
    <dbReference type="NCBI Taxonomy" id="1165689"/>
    <lineage>
        <taxon>Bacteria</taxon>
        <taxon>Pseudomonadati</taxon>
        <taxon>Pseudomonadota</taxon>
        <taxon>Alphaproteobacteria</taxon>
        <taxon>Hyphomicrobiales</taxon>
        <taxon>Phyllobacteriaceae</taxon>
        <taxon>Mesorhizobium</taxon>
    </lineage>
</organism>
<keyword evidence="8 19" id="KW-0169">Cobalamin biosynthesis</keyword>
<keyword evidence="9 19" id="KW-0808">Transferase</keyword>
<evidence type="ECO:0000256" key="14">
    <source>
        <dbReference type="ARBA" id="ARBA00025228"/>
    </source>
</evidence>
<reference evidence="20 21" key="1">
    <citation type="submission" date="2016-10" db="EMBL/GenBank/DDBJ databases">
        <authorList>
            <person name="de Groot N.N."/>
        </authorList>
    </citation>
    <scope>NUCLEOTIDE SEQUENCE [LARGE SCALE GENOMIC DNA]</scope>
    <source>
        <strain evidence="20 21">CGMCC 1.12097</strain>
    </source>
</reference>
<comment type="pathway">
    <text evidence="3 19">Cofactor biosynthesis; adenosylcobalamin biosynthesis; adenosylcobalamin from cob(II)yrinate a,c-diamide: step 7/7.</text>
</comment>
<comment type="catalytic activity">
    <reaction evidence="17 19">
        <text>alpha-ribazole + adenosylcob(III)inamide-GDP = adenosylcob(III)alamin + GMP + H(+)</text>
        <dbReference type="Rhea" id="RHEA:16049"/>
        <dbReference type="ChEBI" id="CHEBI:10329"/>
        <dbReference type="ChEBI" id="CHEBI:15378"/>
        <dbReference type="ChEBI" id="CHEBI:18408"/>
        <dbReference type="ChEBI" id="CHEBI:58115"/>
        <dbReference type="ChEBI" id="CHEBI:60487"/>
        <dbReference type="EC" id="2.7.8.26"/>
    </reaction>
</comment>
<feature type="transmembrane region" description="Helical" evidence="19">
    <location>
        <begin position="55"/>
        <end position="76"/>
    </location>
</feature>
<dbReference type="UniPathway" id="UPA00148">
    <property type="reaction ID" value="UER00238"/>
</dbReference>
<evidence type="ECO:0000256" key="1">
    <source>
        <dbReference type="ARBA" id="ARBA00001946"/>
    </source>
</evidence>
<comment type="similarity">
    <text evidence="4 19">Belongs to the CobS family.</text>
</comment>
<evidence type="ECO:0000256" key="12">
    <source>
        <dbReference type="ARBA" id="ARBA00022989"/>
    </source>
</evidence>
<evidence type="ECO:0000256" key="16">
    <source>
        <dbReference type="ARBA" id="ARBA00032853"/>
    </source>
</evidence>
<keyword evidence="10 19" id="KW-0812">Transmembrane</keyword>
<evidence type="ECO:0000256" key="9">
    <source>
        <dbReference type="ARBA" id="ARBA00022679"/>
    </source>
</evidence>
<evidence type="ECO:0000256" key="15">
    <source>
        <dbReference type="ARBA" id="ARBA00032605"/>
    </source>
</evidence>
<feature type="transmembrane region" description="Helical" evidence="19">
    <location>
        <begin position="222"/>
        <end position="240"/>
    </location>
</feature>
<evidence type="ECO:0000313" key="20">
    <source>
        <dbReference type="EMBL" id="SDA45766.1"/>
    </source>
</evidence>
<comment type="catalytic activity">
    <reaction evidence="18 19">
        <text>alpha-ribazole 5'-phosphate + adenosylcob(III)inamide-GDP = adenosylcob(III)alamin 5'-phosphate + GMP + H(+)</text>
        <dbReference type="Rhea" id="RHEA:23560"/>
        <dbReference type="ChEBI" id="CHEBI:15378"/>
        <dbReference type="ChEBI" id="CHEBI:57918"/>
        <dbReference type="ChEBI" id="CHEBI:58115"/>
        <dbReference type="ChEBI" id="CHEBI:60487"/>
        <dbReference type="ChEBI" id="CHEBI:60493"/>
        <dbReference type="EC" id="2.7.8.26"/>
    </reaction>
</comment>
<dbReference type="STRING" id="1165689.SAMN02927914_00712"/>
<name>A0A1G5VK09_9HYPH</name>
<keyword evidence="13 19" id="KW-0472">Membrane</keyword>
<evidence type="ECO:0000313" key="21">
    <source>
        <dbReference type="Proteomes" id="UP000198588"/>
    </source>
</evidence>
<dbReference type="EMBL" id="FMXM01000002">
    <property type="protein sequence ID" value="SDA45766.1"/>
    <property type="molecule type" value="Genomic_DNA"/>
</dbReference>
<keyword evidence="11 19" id="KW-0460">Magnesium</keyword>
<evidence type="ECO:0000256" key="5">
    <source>
        <dbReference type="ARBA" id="ARBA00013200"/>
    </source>
</evidence>
<evidence type="ECO:0000256" key="7">
    <source>
        <dbReference type="ARBA" id="ARBA00022475"/>
    </source>
</evidence>
<evidence type="ECO:0000256" key="19">
    <source>
        <dbReference type="HAMAP-Rule" id="MF_00719"/>
    </source>
</evidence>
<dbReference type="HAMAP" id="MF_00719">
    <property type="entry name" value="CobS"/>
    <property type="match status" value="1"/>
</dbReference>
<comment type="subcellular location">
    <subcellularLocation>
        <location evidence="2 19">Cell membrane</location>
        <topology evidence="2 19">Multi-pass membrane protein</topology>
    </subcellularLocation>
</comment>
<dbReference type="Pfam" id="PF02654">
    <property type="entry name" value="CobS"/>
    <property type="match status" value="1"/>
</dbReference>
<gene>
    <name evidence="19" type="primary">cobS</name>
    <name evidence="20" type="ORF">SAMN02927914_00712</name>
</gene>
<proteinExistence type="inferred from homology"/>
<sequence length="272" mass="27744">MIPKSGNRFSEKIRLMFQNMSLSPRQILDDIALCLVFFTRLPLPVFDFRGRGLAAAIWAAPVAGLAIGLIGAIVYATAERFGLAMGPAAALALAATLTTTGCLHEDGLSDVADGFGGGNSRGRKLEIMRDSRIGAYGAAALALSLLIRWSALSEFVDPTQALFALAAAHASSRGVLGSFMHLLPSARSEGLSAGAGAVAAETAIAGAVLGAIPLLLLGLGGAVFALILLGLLFAAFRALCLNQIGGQTGDTIGALQQVSEVAVLLVASVALS</sequence>